<reference evidence="1" key="1">
    <citation type="journal article" date="2020" name="Stud. Mycol.">
        <title>101 Dothideomycetes genomes: a test case for predicting lifestyles and emergence of pathogens.</title>
        <authorList>
            <person name="Haridas S."/>
            <person name="Albert R."/>
            <person name="Binder M."/>
            <person name="Bloem J."/>
            <person name="Labutti K."/>
            <person name="Salamov A."/>
            <person name="Andreopoulos B."/>
            <person name="Baker S."/>
            <person name="Barry K."/>
            <person name="Bills G."/>
            <person name="Bluhm B."/>
            <person name="Cannon C."/>
            <person name="Castanera R."/>
            <person name="Culley D."/>
            <person name="Daum C."/>
            <person name="Ezra D."/>
            <person name="Gonzalez J."/>
            <person name="Henrissat B."/>
            <person name="Kuo A."/>
            <person name="Liang C."/>
            <person name="Lipzen A."/>
            <person name="Lutzoni F."/>
            <person name="Magnuson J."/>
            <person name="Mondo S."/>
            <person name="Nolan M."/>
            <person name="Ohm R."/>
            <person name="Pangilinan J."/>
            <person name="Park H.-J."/>
            <person name="Ramirez L."/>
            <person name="Alfaro M."/>
            <person name="Sun H."/>
            <person name="Tritt A."/>
            <person name="Yoshinaga Y."/>
            <person name="Zwiers L.-H."/>
            <person name="Turgeon B."/>
            <person name="Goodwin S."/>
            <person name="Spatafora J."/>
            <person name="Crous P."/>
            <person name="Grigoriev I."/>
        </authorList>
    </citation>
    <scope>NUCLEOTIDE SEQUENCE</scope>
    <source>
        <strain evidence="1">CBS 115976</strain>
    </source>
</reference>
<gene>
    <name evidence="1" type="ORF">BT63DRAFT_445330</name>
</gene>
<evidence type="ECO:0000313" key="1">
    <source>
        <dbReference type="EMBL" id="KAF2675563.1"/>
    </source>
</evidence>
<proteinExistence type="predicted"/>
<accession>A0A6A6UVQ8</accession>
<name>A0A6A6UVQ8_9PEZI</name>
<dbReference type="OrthoDB" id="5043642at2759"/>
<dbReference type="AlphaFoldDB" id="A0A6A6UVQ8"/>
<dbReference type="InterPro" id="IPR021848">
    <property type="entry name" value="HODM_asu-like"/>
</dbReference>
<dbReference type="EMBL" id="MU004230">
    <property type="protein sequence ID" value="KAF2675563.1"/>
    <property type="molecule type" value="Genomic_DNA"/>
</dbReference>
<sequence>MELVSGYKVMVSSGCVRQKASTTPKFPDYASLSGVRAPEPYHGFDIKTAKARPYRPLRWKWHQTMALSRLEPDWWVELESSYEERIKQRIELVQQHGSDVLAMQPGSEPACRELMELVLQFLCCRYPHYFSLEDEDTLFVNRILNMSTNLSSTSPLDVMLQHVPEDFALMIREPTTGYYHLRAGIICSSVGWNLGTKIGLRLEDIHKPVPDYKEKMAFSMDRYFSKLPTDSPIQRGSWSFELDQPLYLAPTEPHPSIDELSMEEARSRIHFRVDWQTLRRMPVSGAIAFNFKGLFTPLEQFRLEPYVPALALKILKEGKDDLLVYKGVRRIEKVVVPVLEEFAREQVEKGIVPANWEVQTLNESPFYPGWKEMWLQDPLDAEPS</sequence>
<dbReference type="Pfam" id="PF11927">
    <property type="entry name" value="HODM_asu-like"/>
    <property type="match status" value="1"/>
</dbReference>
<dbReference type="Proteomes" id="UP000799302">
    <property type="component" value="Unassembled WGS sequence"/>
</dbReference>
<evidence type="ECO:0008006" key="3">
    <source>
        <dbReference type="Google" id="ProtNLM"/>
    </source>
</evidence>
<keyword evidence="2" id="KW-1185">Reference proteome</keyword>
<organism evidence="1 2">
    <name type="scientific">Microthyrium microscopicum</name>
    <dbReference type="NCBI Taxonomy" id="703497"/>
    <lineage>
        <taxon>Eukaryota</taxon>
        <taxon>Fungi</taxon>
        <taxon>Dikarya</taxon>
        <taxon>Ascomycota</taxon>
        <taxon>Pezizomycotina</taxon>
        <taxon>Dothideomycetes</taxon>
        <taxon>Dothideomycetes incertae sedis</taxon>
        <taxon>Microthyriales</taxon>
        <taxon>Microthyriaceae</taxon>
        <taxon>Microthyrium</taxon>
    </lineage>
</organism>
<protein>
    <recommendedName>
        <fullName evidence="3">HRQ family protein</fullName>
    </recommendedName>
</protein>
<evidence type="ECO:0000313" key="2">
    <source>
        <dbReference type="Proteomes" id="UP000799302"/>
    </source>
</evidence>